<sequence>MYNSIAIKKVKNYAMDDLKRQAEEQATDNETIQNNGFFPDIHLLDVRNAMRIDGTVTNERLKMEVIEAMATANNALKHYQKTLKEKHIHRLEDMDDEKINGENIVIQRYKRAVYCFALANLNERYRSYDTTKQGAEKAQDFEQSVDDLRRDGRFAIRDIVGQHRMIVELI</sequence>
<accession>Q48279</accession>
<proteinExistence type="predicted"/>
<dbReference type="RefSeq" id="WP_081376381.1">
    <property type="nucleotide sequence ID" value="NZ_JAHSQM010000012.1"/>
</dbReference>
<name>Q48279_HISSO</name>
<dbReference type="AlphaFoldDB" id="Q48279"/>
<protein>
    <submittedName>
        <fullName evidence="1">Putative capsid completion protein</fullName>
    </submittedName>
</protein>
<evidence type="ECO:0000313" key="1">
    <source>
        <dbReference type="EMBL" id="AAC45160.1"/>
    </source>
</evidence>
<dbReference type="InterPro" id="IPR009225">
    <property type="entry name" value="Phage_head_completion_GpL"/>
</dbReference>
<organism evidence="1">
    <name type="scientific">Histophilus somni</name>
    <name type="common">Haemophilus somnus</name>
    <dbReference type="NCBI Taxonomy" id="731"/>
    <lineage>
        <taxon>Bacteria</taxon>
        <taxon>Pseudomonadati</taxon>
        <taxon>Pseudomonadota</taxon>
        <taxon>Gammaproteobacteria</taxon>
        <taxon>Pasteurellales</taxon>
        <taxon>Pasteurellaceae</taxon>
        <taxon>Histophilus</taxon>
    </lineage>
</organism>
<dbReference type="Pfam" id="PF05926">
    <property type="entry name" value="Phage_GPL"/>
    <property type="match status" value="1"/>
</dbReference>
<dbReference type="EMBL" id="U28154">
    <property type="protein sequence ID" value="AAC45160.1"/>
    <property type="molecule type" value="Genomic_DNA"/>
</dbReference>
<reference evidence="1" key="1">
    <citation type="thesis" date="1996" institute="V. I. D. O." country="University of Saskatchewan">
        <authorList>
            <person name="Pontarollo R.A."/>
        </authorList>
    </citation>
    <scope>NUCLEOTIDE SEQUENCE</scope>
    <source>
        <strain evidence="1">HS25</strain>
    </source>
</reference>
<reference evidence="1" key="2">
    <citation type="journal article" date="1997" name="J. Bacteriol.">
        <title>Cloning and characterization of bacteriophage-like DNA from Haemophilus somnus homologous to phages P2 and HP1.</title>
        <authorList>
            <person name="Pontarollo R.A."/>
            <person name="Rioux C.R."/>
            <person name="Potter A.A."/>
        </authorList>
    </citation>
    <scope>NUCLEOTIDE SEQUENCE</scope>
    <source>
        <strain evidence="1">HS25</strain>
    </source>
</reference>